<dbReference type="CDD" id="cd01367">
    <property type="entry name" value="KISc_KIF2_like"/>
    <property type="match status" value="1"/>
</dbReference>
<evidence type="ECO:0000256" key="12">
    <source>
        <dbReference type="PROSITE-ProRule" id="PRU00283"/>
    </source>
</evidence>
<keyword evidence="11" id="KW-0131">Cell cycle</keyword>
<evidence type="ECO:0000256" key="7">
    <source>
        <dbReference type="ARBA" id="ARBA00022840"/>
    </source>
</evidence>
<evidence type="ECO:0000256" key="4">
    <source>
        <dbReference type="ARBA" id="ARBA00022701"/>
    </source>
</evidence>
<keyword evidence="6" id="KW-0498">Mitosis</keyword>
<evidence type="ECO:0000259" key="14">
    <source>
        <dbReference type="PROSITE" id="PS50067"/>
    </source>
</evidence>
<keyword evidence="9 12" id="KW-0505">Motor protein</keyword>
<dbReference type="FunFam" id="3.40.850.10:FF:000006">
    <property type="entry name" value="Kinesin-like protein"/>
    <property type="match status" value="1"/>
</dbReference>
<feature type="domain" description="Kinesin motor" evidence="14">
    <location>
        <begin position="181"/>
        <end position="511"/>
    </location>
</feature>
<evidence type="ECO:0000256" key="3">
    <source>
        <dbReference type="ARBA" id="ARBA00022618"/>
    </source>
</evidence>
<dbReference type="GO" id="GO:0007018">
    <property type="term" value="P:microtubule-based movement"/>
    <property type="evidence" value="ECO:0007669"/>
    <property type="project" value="InterPro"/>
</dbReference>
<evidence type="ECO:0000256" key="6">
    <source>
        <dbReference type="ARBA" id="ARBA00022776"/>
    </source>
</evidence>
<dbReference type="GO" id="GO:0008017">
    <property type="term" value="F:microtubule binding"/>
    <property type="evidence" value="ECO:0007669"/>
    <property type="project" value="InterPro"/>
</dbReference>
<dbReference type="PANTHER" id="PTHR47971:SF8">
    <property type="entry name" value="KINESIN-LIKE PROTEIN"/>
    <property type="match status" value="1"/>
</dbReference>
<evidence type="ECO:0000256" key="1">
    <source>
        <dbReference type="ARBA" id="ARBA00004245"/>
    </source>
</evidence>
<evidence type="ECO:0000313" key="16">
    <source>
        <dbReference type="Proteomes" id="UP000265040"/>
    </source>
</evidence>
<evidence type="ECO:0000256" key="5">
    <source>
        <dbReference type="ARBA" id="ARBA00022741"/>
    </source>
</evidence>
<dbReference type="PROSITE" id="PS50067">
    <property type="entry name" value="KINESIN_MOTOR_2"/>
    <property type="match status" value="1"/>
</dbReference>
<dbReference type="GO" id="GO:0005874">
    <property type="term" value="C:microtubule"/>
    <property type="evidence" value="ECO:0007669"/>
    <property type="project" value="UniProtKB-KW"/>
</dbReference>
<dbReference type="InterPro" id="IPR019821">
    <property type="entry name" value="Kinesin_motor_CS"/>
</dbReference>
<comment type="subcellular location">
    <subcellularLocation>
        <location evidence="1">Cytoplasm</location>
        <location evidence="1">Cytoskeleton</location>
    </subcellularLocation>
</comment>
<evidence type="ECO:0000256" key="11">
    <source>
        <dbReference type="ARBA" id="ARBA00023306"/>
    </source>
</evidence>
<evidence type="ECO:0000256" key="8">
    <source>
        <dbReference type="ARBA" id="ARBA00023054"/>
    </source>
</evidence>
<dbReference type="AlphaFoldDB" id="A0A7N6B813"/>
<dbReference type="InterPro" id="IPR036961">
    <property type="entry name" value="Kinesin_motor_dom_sf"/>
</dbReference>
<proteinExistence type="inferred from homology"/>
<dbReference type="Gene3D" id="3.40.850.10">
    <property type="entry name" value="Kinesin motor domain"/>
    <property type="match status" value="1"/>
</dbReference>
<dbReference type="GO" id="GO:0051301">
    <property type="term" value="P:cell division"/>
    <property type="evidence" value="ECO:0007669"/>
    <property type="project" value="UniProtKB-KW"/>
</dbReference>
<protein>
    <recommendedName>
        <fullName evidence="13">Kinesin-like protein</fullName>
    </recommendedName>
</protein>
<dbReference type="InterPro" id="IPR001752">
    <property type="entry name" value="Kinesin_motor_dom"/>
</dbReference>
<gene>
    <name evidence="15" type="primary">KIF2A</name>
</gene>
<dbReference type="SMART" id="SM00129">
    <property type="entry name" value="KISc"/>
    <property type="match status" value="1"/>
</dbReference>
<keyword evidence="3" id="KW-0132">Cell division</keyword>
<sequence>ANSQPFSNVLPPLTIVKSDLFPMTDNESVTVEWIENGDTKGKEVNHHLLMLKAQVAVMCFYLAMNNTFIGIQEITQSMKQIGNVVREDFTKKDNWYLISSSITVSLVFMSARRKSNCVKEVEKLQEKRERRRLQQQELREKRAQEVDTTIPNYEIMYMIRDFRASLDYRPLTTADLIEEHRICVCVRKRPLNKKELTMKDLDVITIPSKDVVMVHEPKQKVDLTRYLENQTFRFDYAFDDSTTNEMVYRFTARPLVETIFERGMATCFAYGQTGSGKTHTMGGDFSGKNQDCSKGVYALAARDVFLMLKKPNYKKLDLQVYATFFEIYSGKVFDLLNRKAKLRVLEDGKQQVQVVGLQEKEVKCTEDVLKLIEVGNSCRTSGQTSANAHSSRSHAVFQIILRRKGKMHGKFSLIDLAGNERGADTSSADRQTRLEGAEINKSLLALKECIRALGRNKPHTPFRASKLTQVLRDSFIGENSRTCMIATISPGMTSCENTLNTLRYANRSLGLVRQTSHSLRVVKGVALTILPPIPLSMMTLLLPLPAGRALPKAQHRMHTQTQTVHSVYCIIVKIHELMLVAVAHFITVEDFCLSSLSFICMT</sequence>
<dbReference type="PRINTS" id="PR00380">
    <property type="entry name" value="KINESINHEAVY"/>
</dbReference>
<feature type="binding site" evidence="12">
    <location>
        <begin position="271"/>
        <end position="278"/>
    </location>
    <ligand>
        <name>ATP</name>
        <dbReference type="ChEBI" id="CHEBI:30616"/>
    </ligand>
</feature>
<dbReference type="PANTHER" id="PTHR47971">
    <property type="entry name" value="KINESIN-RELATED PROTEIN 6"/>
    <property type="match status" value="1"/>
</dbReference>
<dbReference type="InterPro" id="IPR054473">
    <property type="entry name" value="KIF2A-like_N"/>
</dbReference>
<reference evidence="15" key="2">
    <citation type="submission" date="2025-08" db="UniProtKB">
        <authorList>
            <consortium name="Ensembl"/>
        </authorList>
    </citation>
    <scope>IDENTIFICATION</scope>
</reference>
<dbReference type="Proteomes" id="UP000265040">
    <property type="component" value="Chromosome 9"/>
</dbReference>
<dbReference type="PROSITE" id="PS00411">
    <property type="entry name" value="KINESIN_MOTOR_1"/>
    <property type="match status" value="1"/>
</dbReference>
<accession>A0A7N6B813</accession>
<organism evidence="15 16">
    <name type="scientific">Anabas testudineus</name>
    <name type="common">Climbing perch</name>
    <name type="synonym">Anthias testudineus</name>
    <dbReference type="NCBI Taxonomy" id="64144"/>
    <lineage>
        <taxon>Eukaryota</taxon>
        <taxon>Metazoa</taxon>
        <taxon>Chordata</taxon>
        <taxon>Craniata</taxon>
        <taxon>Vertebrata</taxon>
        <taxon>Euteleostomi</taxon>
        <taxon>Actinopterygii</taxon>
        <taxon>Neopterygii</taxon>
        <taxon>Teleostei</taxon>
        <taxon>Neoteleostei</taxon>
        <taxon>Acanthomorphata</taxon>
        <taxon>Anabantaria</taxon>
        <taxon>Anabantiformes</taxon>
        <taxon>Anabantoidei</taxon>
        <taxon>Anabantidae</taxon>
        <taxon>Anabas</taxon>
    </lineage>
</organism>
<dbReference type="InterPro" id="IPR027640">
    <property type="entry name" value="Kinesin-like_fam"/>
</dbReference>
<keyword evidence="5 12" id="KW-0547">Nucleotide-binding</keyword>
<dbReference type="Ensembl" id="ENSATET00000050727.1">
    <property type="protein sequence ID" value="ENSATEP00000057756.1"/>
    <property type="gene ID" value="ENSATEG00000004958.3"/>
</dbReference>
<dbReference type="Pfam" id="PF00225">
    <property type="entry name" value="Kinesin"/>
    <property type="match status" value="1"/>
</dbReference>
<keyword evidence="2" id="KW-0963">Cytoplasm</keyword>
<name>A0A7N6B813_ANATE</name>
<keyword evidence="10" id="KW-0206">Cytoskeleton</keyword>
<reference evidence="15" key="1">
    <citation type="submission" date="2021-04" db="EMBL/GenBank/DDBJ databases">
        <authorList>
            <consortium name="Wellcome Sanger Institute Data Sharing"/>
        </authorList>
    </citation>
    <scope>NUCLEOTIDE SEQUENCE [LARGE SCALE GENOMIC DNA]</scope>
</reference>
<evidence type="ECO:0000256" key="13">
    <source>
        <dbReference type="RuleBase" id="RU000394"/>
    </source>
</evidence>
<keyword evidence="16" id="KW-1185">Reference proteome</keyword>
<reference evidence="15" key="3">
    <citation type="submission" date="2025-09" db="UniProtKB">
        <authorList>
            <consortium name="Ensembl"/>
        </authorList>
    </citation>
    <scope>IDENTIFICATION</scope>
</reference>
<evidence type="ECO:0000256" key="9">
    <source>
        <dbReference type="ARBA" id="ARBA00023175"/>
    </source>
</evidence>
<dbReference type="SUPFAM" id="SSF52540">
    <property type="entry name" value="P-loop containing nucleoside triphosphate hydrolases"/>
    <property type="match status" value="1"/>
</dbReference>
<evidence type="ECO:0000256" key="2">
    <source>
        <dbReference type="ARBA" id="ARBA00022490"/>
    </source>
</evidence>
<keyword evidence="4 13" id="KW-0493">Microtubule</keyword>
<evidence type="ECO:0000256" key="10">
    <source>
        <dbReference type="ARBA" id="ARBA00023212"/>
    </source>
</evidence>
<evidence type="ECO:0000313" key="15">
    <source>
        <dbReference type="Ensembl" id="ENSATEP00000057756.1"/>
    </source>
</evidence>
<dbReference type="Pfam" id="PF22923">
    <property type="entry name" value="KIF2A-like_1st"/>
    <property type="match status" value="1"/>
</dbReference>
<dbReference type="GO" id="GO:0003777">
    <property type="term" value="F:microtubule motor activity"/>
    <property type="evidence" value="ECO:0007669"/>
    <property type="project" value="InterPro"/>
</dbReference>
<dbReference type="InterPro" id="IPR027417">
    <property type="entry name" value="P-loop_NTPase"/>
</dbReference>
<dbReference type="GeneTree" id="ENSGT00940000155570"/>
<dbReference type="GO" id="GO:0007019">
    <property type="term" value="P:microtubule depolymerization"/>
    <property type="evidence" value="ECO:0007669"/>
    <property type="project" value="TreeGrafter"/>
</dbReference>
<keyword evidence="8" id="KW-0175">Coiled coil</keyword>
<dbReference type="GO" id="GO:0005524">
    <property type="term" value="F:ATP binding"/>
    <property type="evidence" value="ECO:0007669"/>
    <property type="project" value="UniProtKB-UniRule"/>
</dbReference>
<keyword evidence="7 12" id="KW-0067">ATP-binding</keyword>
<comment type="similarity">
    <text evidence="12 13">Belongs to the TRAFAC class myosin-kinesin ATPase superfamily. Kinesin family.</text>
</comment>